<dbReference type="PROSITE" id="PS00107">
    <property type="entry name" value="PROTEIN_KINASE_ATP"/>
    <property type="match status" value="1"/>
</dbReference>
<evidence type="ECO:0000313" key="7">
    <source>
        <dbReference type="EMBL" id="KZS96183.1"/>
    </source>
</evidence>
<accession>A0A164XPX2</accession>
<feature type="compositionally biased region" description="Basic residues" evidence="5">
    <location>
        <begin position="508"/>
        <end position="518"/>
    </location>
</feature>
<sequence>MSSTISTNAAAITQKFIGAVDDEWQMYSDHPEDYTLGPPIGFGASSTVYIAEYRPKSSRAAPTPCALKVLDLDALPPKTLWLLRRETQLMSLSKHPNVLRVRGTWMEGYKLYIAMRLMKSGSVADVMRYGFPGGVEEEVAKCILKQALEGLNYLHVNGFIHRDLKAANLLIDEDGTVLLGDLGVAVSLSDEEEPPAQSNPKKTMNFDGTLVNPKVGTRDRKTRQRGKRHSFVGTPCWMAPEVISQKQYDLKADIWSFGITALELTQGRAPRSREPPHKVLMRTLNDAPPTLDRDGGPFKYSKSFQDMIEMCLAKDPSKRPTAHELLQTPFFKTAKRKSFLVGTILKGLPPLVNRQERRRQPTMPATQTTDSWDFSQSQTTLTSQLRSSSIPHITSTTGKTASPDLISEPIFDDEEVAQLSLSPLSSTIRRSTFRIVASPMDDDPVSDPEDAFSRTADGFLSPPMKDTRPPLSPALSNLSSLSSSTTSSRTGSVPSSITGSPHSGGFWKKLKSRKGHSG</sequence>
<dbReference type="Gene3D" id="3.30.200.20">
    <property type="entry name" value="Phosphorylase Kinase, domain 1"/>
    <property type="match status" value="1"/>
</dbReference>
<dbReference type="InterPro" id="IPR017441">
    <property type="entry name" value="Protein_kinase_ATP_BS"/>
</dbReference>
<feature type="compositionally biased region" description="Basic residues" evidence="5">
    <location>
        <begin position="220"/>
        <end position="229"/>
    </location>
</feature>
<dbReference type="OrthoDB" id="248923at2759"/>
<feature type="binding site" evidence="4">
    <location>
        <position position="68"/>
    </location>
    <ligand>
        <name>ATP</name>
        <dbReference type="ChEBI" id="CHEBI:30616"/>
    </ligand>
</feature>
<dbReference type="Proteomes" id="UP000076722">
    <property type="component" value="Unassembled WGS sequence"/>
</dbReference>
<evidence type="ECO:0000256" key="3">
    <source>
        <dbReference type="ARBA" id="ARBA00022840"/>
    </source>
</evidence>
<feature type="domain" description="Protein kinase" evidence="6">
    <location>
        <begin position="34"/>
        <end position="331"/>
    </location>
</feature>
<dbReference type="AlphaFoldDB" id="A0A164XPX2"/>
<evidence type="ECO:0000313" key="8">
    <source>
        <dbReference type="Proteomes" id="UP000076722"/>
    </source>
</evidence>
<dbReference type="GO" id="GO:0005524">
    <property type="term" value="F:ATP binding"/>
    <property type="evidence" value="ECO:0007669"/>
    <property type="project" value="UniProtKB-UniRule"/>
</dbReference>
<comment type="similarity">
    <text evidence="1">Belongs to the protein kinase superfamily. STE Ser/Thr protein kinase family. STE20 subfamily.</text>
</comment>
<feature type="compositionally biased region" description="Low complexity" evidence="5">
    <location>
        <begin position="473"/>
        <end position="498"/>
    </location>
</feature>
<dbReference type="GO" id="GO:0004672">
    <property type="term" value="F:protein kinase activity"/>
    <property type="evidence" value="ECO:0007669"/>
    <property type="project" value="InterPro"/>
</dbReference>
<dbReference type="InterPro" id="IPR000719">
    <property type="entry name" value="Prot_kinase_dom"/>
</dbReference>
<organism evidence="7 8">
    <name type="scientific">Sistotremastrum niveocremeum HHB9708</name>
    <dbReference type="NCBI Taxonomy" id="1314777"/>
    <lineage>
        <taxon>Eukaryota</taxon>
        <taxon>Fungi</taxon>
        <taxon>Dikarya</taxon>
        <taxon>Basidiomycota</taxon>
        <taxon>Agaricomycotina</taxon>
        <taxon>Agaricomycetes</taxon>
        <taxon>Sistotremastrales</taxon>
        <taxon>Sistotremastraceae</taxon>
        <taxon>Sertulicium</taxon>
        <taxon>Sertulicium niveocremeum</taxon>
    </lineage>
</organism>
<evidence type="ECO:0000256" key="4">
    <source>
        <dbReference type="PROSITE-ProRule" id="PRU10141"/>
    </source>
</evidence>
<protein>
    <submittedName>
        <fullName evidence="7">Kinase-like protein</fullName>
    </submittedName>
</protein>
<dbReference type="PROSITE" id="PS50011">
    <property type="entry name" value="PROTEIN_KINASE_DOM"/>
    <property type="match status" value="1"/>
</dbReference>
<dbReference type="InterPro" id="IPR047173">
    <property type="entry name" value="STRAD_A/B-like"/>
</dbReference>
<dbReference type="GO" id="GO:0006611">
    <property type="term" value="P:protein export from nucleus"/>
    <property type="evidence" value="ECO:0007669"/>
    <property type="project" value="TreeGrafter"/>
</dbReference>
<proteinExistence type="inferred from homology"/>
<dbReference type="GO" id="GO:0043539">
    <property type="term" value="F:protein serine/threonine kinase activator activity"/>
    <property type="evidence" value="ECO:0007669"/>
    <property type="project" value="InterPro"/>
</dbReference>
<dbReference type="PROSITE" id="PS00108">
    <property type="entry name" value="PROTEIN_KINASE_ST"/>
    <property type="match status" value="1"/>
</dbReference>
<keyword evidence="8" id="KW-1185">Reference proteome</keyword>
<keyword evidence="7" id="KW-0418">Kinase</keyword>
<dbReference type="PANTHER" id="PTHR48014">
    <property type="entry name" value="SERINE/THREONINE-PROTEIN KINASE FRAY2"/>
    <property type="match status" value="1"/>
</dbReference>
<reference evidence="7 8" key="1">
    <citation type="journal article" date="2016" name="Mol. Biol. Evol.">
        <title>Comparative Genomics of Early-Diverging Mushroom-Forming Fungi Provides Insights into the Origins of Lignocellulose Decay Capabilities.</title>
        <authorList>
            <person name="Nagy L.G."/>
            <person name="Riley R."/>
            <person name="Tritt A."/>
            <person name="Adam C."/>
            <person name="Daum C."/>
            <person name="Floudas D."/>
            <person name="Sun H."/>
            <person name="Yadav J.S."/>
            <person name="Pangilinan J."/>
            <person name="Larsson K.H."/>
            <person name="Matsuura K."/>
            <person name="Barry K."/>
            <person name="Labutti K."/>
            <person name="Kuo R."/>
            <person name="Ohm R.A."/>
            <person name="Bhattacharya S.S."/>
            <person name="Shirouzu T."/>
            <person name="Yoshinaga Y."/>
            <person name="Martin F.M."/>
            <person name="Grigoriev I.V."/>
            <person name="Hibbett D.S."/>
        </authorList>
    </citation>
    <scope>NUCLEOTIDE SEQUENCE [LARGE SCALE GENOMIC DNA]</scope>
    <source>
        <strain evidence="7 8">HHB9708</strain>
    </source>
</reference>
<name>A0A164XPX2_9AGAM</name>
<feature type="region of interest" description="Disordered" evidence="5">
    <location>
        <begin position="353"/>
        <end position="405"/>
    </location>
</feature>
<feature type="compositionally biased region" description="Polar residues" evidence="5">
    <location>
        <begin position="363"/>
        <end position="374"/>
    </location>
</feature>
<keyword evidence="2 4" id="KW-0547">Nucleotide-binding</keyword>
<feature type="region of interest" description="Disordered" evidence="5">
    <location>
        <begin position="438"/>
        <end position="518"/>
    </location>
</feature>
<dbReference type="InterPro" id="IPR011009">
    <property type="entry name" value="Kinase-like_dom_sf"/>
</dbReference>
<feature type="compositionally biased region" description="Polar residues" evidence="5">
    <location>
        <begin position="390"/>
        <end position="400"/>
    </location>
</feature>
<feature type="compositionally biased region" description="Low complexity" evidence="5">
    <location>
        <begin position="375"/>
        <end position="389"/>
    </location>
</feature>
<gene>
    <name evidence="7" type="ORF">SISNIDRAFT_473542</name>
</gene>
<evidence type="ECO:0000259" key="6">
    <source>
        <dbReference type="PROSITE" id="PS50011"/>
    </source>
</evidence>
<dbReference type="STRING" id="1314777.A0A164XPX2"/>
<evidence type="ECO:0000256" key="2">
    <source>
        <dbReference type="ARBA" id="ARBA00022741"/>
    </source>
</evidence>
<keyword evidence="3 4" id="KW-0067">ATP-binding</keyword>
<dbReference type="SMART" id="SM00220">
    <property type="entry name" value="S_TKc"/>
    <property type="match status" value="1"/>
</dbReference>
<evidence type="ECO:0000256" key="5">
    <source>
        <dbReference type="SAM" id="MobiDB-lite"/>
    </source>
</evidence>
<feature type="region of interest" description="Disordered" evidence="5">
    <location>
        <begin position="190"/>
        <end position="229"/>
    </location>
</feature>
<dbReference type="InterPro" id="IPR008271">
    <property type="entry name" value="Ser/Thr_kinase_AS"/>
</dbReference>
<dbReference type="SUPFAM" id="SSF56112">
    <property type="entry name" value="Protein kinase-like (PK-like)"/>
    <property type="match status" value="1"/>
</dbReference>
<feature type="compositionally biased region" description="Acidic residues" evidence="5">
    <location>
        <begin position="440"/>
        <end position="450"/>
    </location>
</feature>
<dbReference type="Gene3D" id="1.10.510.10">
    <property type="entry name" value="Transferase(Phosphotransferase) domain 1"/>
    <property type="match status" value="1"/>
</dbReference>
<dbReference type="PANTHER" id="PTHR48014:SF21">
    <property type="entry name" value="SERINE_THREONINE-PROTEIN KINASE FRAY2"/>
    <property type="match status" value="1"/>
</dbReference>
<dbReference type="EMBL" id="KV419400">
    <property type="protein sequence ID" value="KZS96183.1"/>
    <property type="molecule type" value="Genomic_DNA"/>
</dbReference>
<evidence type="ECO:0000256" key="1">
    <source>
        <dbReference type="ARBA" id="ARBA00008874"/>
    </source>
</evidence>
<dbReference type="GO" id="GO:1902554">
    <property type="term" value="C:serine/threonine protein kinase complex"/>
    <property type="evidence" value="ECO:0007669"/>
    <property type="project" value="TreeGrafter"/>
</dbReference>
<dbReference type="Pfam" id="PF00069">
    <property type="entry name" value="Pkinase"/>
    <property type="match status" value="1"/>
</dbReference>
<keyword evidence="7" id="KW-0808">Transferase</keyword>